<dbReference type="InterPro" id="IPR002110">
    <property type="entry name" value="Ankyrin_rpt"/>
</dbReference>
<dbReference type="AlphaFoldDB" id="A0A7S3R405"/>
<reference evidence="1" key="1">
    <citation type="submission" date="2021-01" db="EMBL/GenBank/DDBJ databases">
        <authorList>
            <person name="Corre E."/>
            <person name="Pelletier E."/>
            <person name="Niang G."/>
            <person name="Scheremetjew M."/>
            <person name="Finn R."/>
            <person name="Kale V."/>
            <person name="Holt S."/>
            <person name="Cochrane G."/>
            <person name="Meng A."/>
            <person name="Brown T."/>
            <person name="Cohen L."/>
        </authorList>
    </citation>
    <scope>NUCLEOTIDE SEQUENCE</scope>
    <source>
        <strain evidence="1">CCMP1320</strain>
    </source>
</reference>
<dbReference type="SUPFAM" id="SSF48403">
    <property type="entry name" value="Ankyrin repeat"/>
    <property type="match status" value="1"/>
</dbReference>
<dbReference type="SMART" id="SM00248">
    <property type="entry name" value="ANK"/>
    <property type="match status" value="1"/>
</dbReference>
<dbReference type="InterPro" id="IPR036770">
    <property type="entry name" value="Ankyrin_rpt-contain_sf"/>
</dbReference>
<name>A0A7S3R405_DUNTE</name>
<accession>A0A7S3R405</accession>
<protein>
    <submittedName>
        <fullName evidence="1">Uncharacterized protein</fullName>
    </submittedName>
</protein>
<dbReference type="Pfam" id="PF00023">
    <property type="entry name" value="Ank"/>
    <property type="match status" value="1"/>
</dbReference>
<sequence length="163" mass="18297">MDHKQETQPTAFEPPSSKCCYPKSWLLKMSLTHAMLLPGTKLKLCYSCKHGYTESAGRQVLRELLSTYNVADPGSDFYIPPEEKNEEGDTALMLACKAPEGSDEVVEMLLDAFPDQDLDVKDARGRAVWHLVPPSRSSVIVMLQRADERQRRLLGEEGWPNCG</sequence>
<organism evidence="1">
    <name type="scientific">Dunaliella tertiolecta</name>
    <name type="common">Green alga</name>
    <dbReference type="NCBI Taxonomy" id="3047"/>
    <lineage>
        <taxon>Eukaryota</taxon>
        <taxon>Viridiplantae</taxon>
        <taxon>Chlorophyta</taxon>
        <taxon>core chlorophytes</taxon>
        <taxon>Chlorophyceae</taxon>
        <taxon>CS clade</taxon>
        <taxon>Chlamydomonadales</taxon>
        <taxon>Dunaliellaceae</taxon>
        <taxon>Dunaliella</taxon>
    </lineage>
</organism>
<evidence type="ECO:0000313" key="1">
    <source>
        <dbReference type="EMBL" id="CAE0501864.1"/>
    </source>
</evidence>
<proteinExistence type="predicted"/>
<dbReference type="EMBL" id="HBIP01028006">
    <property type="protein sequence ID" value="CAE0501864.1"/>
    <property type="molecule type" value="Transcribed_RNA"/>
</dbReference>
<gene>
    <name evidence="1" type="ORF">DTER00134_LOCUS16937</name>
</gene>
<dbReference type="Gene3D" id="1.25.40.20">
    <property type="entry name" value="Ankyrin repeat-containing domain"/>
    <property type="match status" value="1"/>
</dbReference>